<dbReference type="Proteomes" id="UP001381693">
    <property type="component" value="Unassembled WGS sequence"/>
</dbReference>
<evidence type="ECO:0000256" key="10">
    <source>
        <dbReference type="ARBA" id="ARBA00023136"/>
    </source>
</evidence>
<sequence length="400" mass="45224">MATIMGSSIIIKTMLNNERFARDILKQSTRRNIQQRRKARGTQNRSYECVSSMLHLQNEATFSCRERMCENSELTFDKDSISKHHQVGLYCPFHSNLSQNHFLRDKCFLPGGWIIFRETFDPFKVFWTGPNQSITVRSFVTSGKCFDNGKAPPHSATVGPWDAVKEKKEKFREAKQDLIEDIRETKAKVKEQMDAIIERENIWTIPNLLCISRIACSPLLCYYVVCADYKLALGLFMFAGFTDLLDGWIARTFPSQASRLGSFLDPLADKILVAMLFLSLTYVGLIPLPLTGIIIYRDVLIIAGASYVRYKSLPPPKTIARYFDATHATAQLAPTTLSKINTAVQLGLITASLAAPVFAYSDHYLLKGLWWVTAATTMASGISYIFSKDTYKILKKMKTS</sequence>
<keyword evidence="5 16" id="KW-0812">Transmembrane</keyword>
<feature type="coiled-coil region" evidence="15">
    <location>
        <begin position="164"/>
        <end position="199"/>
    </location>
</feature>
<keyword evidence="7 16" id="KW-1133">Transmembrane helix</keyword>
<keyword evidence="9" id="KW-0496">Mitochondrion</keyword>
<keyword evidence="15" id="KW-0175">Coiled coil</keyword>
<dbReference type="Gene3D" id="1.20.120.1760">
    <property type="match status" value="1"/>
</dbReference>
<evidence type="ECO:0000256" key="11">
    <source>
        <dbReference type="ARBA" id="ARBA00023209"/>
    </source>
</evidence>
<keyword evidence="10 16" id="KW-0472">Membrane</keyword>
<keyword evidence="12" id="KW-1208">Phospholipid metabolism</keyword>
<dbReference type="EC" id="2.7.8.41" evidence="13"/>
<organism evidence="17 18">
    <name type="scientific">Halocaridina rubra</name>
    <name type="common">Hawaiian red shrimp</name>
    <dbReference type="NCBI Taxonomy" id="373956"/>
    <lineage>
        <taxon>Eukaryota</taxon>
        <taxon>Metazoa</taxon>
        <taxon>Ecdysozoa</taxon>
        <taxon>Arthropoda</taxon>
        <taxon>Crustacea</taxon>
        <taxon>Multicrustacea</taxon>
        <taxon>Malacostraca</taxon>
        <taxon>Eumalacostraca</taxon>
        <taxon>Eucarida</taxon>
        <taxon>Decapoda</taxon>
        <taxon>Pleocyemata</taxon>
        <taxon>Caridea</taxon>
        <taxon>Atyoidea</taxon>
        <taxon>Atyidae</taxon>
        <taxon>Halocaridina</taxon>
    </lineage>
</organism>
<dbReference type="EMBL" id="JAXCGZ010000121">
    <property type="protein sequence ID" value="KAK7086646.1"/>
    <property type="molecule type" value="Genomic_DNA"/>
</dbReference>
<comment type="caution">
    <text evidence="17">The sequence shown here is derived from an EMBL/GenBank/DDBJ whole genome shotgun (WGS) entry which is preliminary data.</text>
</comment>
<evidence type="ECO:0000313" key="18">
    <source>
        <dbReference type="Proteomes" id="UP001381693"/>
    </source>
</evidence>
<dbReference type="GO" id="GO:0043337">
    <property type="term" value="F:cardiolipin synthase (CMP-forming)"/>
    <property type="evidence" value="ECO:0007669"/>
    <property type="project" value="UniProtKB-EC"/>
</dbReference>
<keyword evidence="18" id="KW-1185">Reference proteome</keyword>
<feature type="transmembrane region" description="Helical" evidence="16">
    <location>
        <begin position="271"/>
        <end position="296"/>
    </location>
</feature>
<keyword evidence="8" id="KW-0443">Lipid metabolism</keyword>
<accession>A0AAN9AGW6</accession>
<keyword evidence="3" id="KW-0444">Lipid biosynthesis</keyword>
<evidence type="ECO:0000256" key="14">
    <source>
        <dbReference type="ARBA" id="ARBA00047433"/>
    </source>
</evidence>
<dbReference type="InterPro" id="IPR000462">
    <property type="entry name" value="CDP-OH_P_trans"/>
</dbReference>
<reference evidence="17 18" key="1">
    <citation type="submission" date="2023-11" db="EMBL/GenBank/DDBJ databases">
        <title>Halocaridina rubra genome assembly.</title>
        <authorList>
            <person name="Smith C."/>
        </authorList>
    </citation>
    <scope>NUCLEOTIDE SEQUENCE [LARGE SCALE GENOMIC DNA]</scope>
    <source>
        <strain evidence="17">EP-1</strain>
        <tissue evidence="17">Whole</tissue>
    </source>
</reference>
<evidence type="ECO:0000313" key="17">
    <source>
        <dbReference type="EMBL" id="KAK7086646.1"/>
    </source>
</evidence>
<evidence type="ECO:0000256" key="4">
    <source>
        <dbReference type="ARBA" id="ARBA00022679"/>
    </source>
</evidence>
<evidence type="ECO:0000256" key="6">
    <source>
        <dbReference type="ARBA" id="ARBA00022792"/>
    </source>
</evidence>
<evidence type="ECO:0000256" key="8">
    <source>
        <dbReference type="ARBA" id="ARBA00023098"/>
    </source>
</evidence>
<gene>
    <name evidence="17" type="primary">CRLS1</name>
    <name evidence="17" type="ORF">SK128_020101</name>
</gene>
<evidence type="ECO:0000256" key="2">
    <source>
        <dbReference type="ARBA" id="ARBA00010441"/>
    </source>
</evidence>
<proteinExistence type="inferred from homology"/>
<evidence type="ECO:0000256" key="9">
    <source>
        <dbReference type="ARBA" id="ARBA00023128"/>
    </source>
</evidence>
<comment type="subcellular location">
    <subcellularLocation>
        <location evidence="1">Mitochondrion inner membrane</location>
        <topology evidence="1">Multi-pass membrane protein</topology>
    </subcellularLocation>
</comment>
<dbReference type="GO" id="GO:0032049">
    <property type="term" value="P:cardiolipin biosynthetic process"/>
    <property type="evidence" value="ECO:0007669"/>
    <property type="project" value="TreeGrafter"/>
</dbReference>
<dbReference type="FunFam" id="1.20.120.1760:FF:000005">
    <property type="entry name" value="Cardiolipin synthase 1"/>
    <property type="match status" value="1"/>
</dbReference>
<dbReference type="AlphaFoldDB" id="A0AAN9AGW6"/>
<name>A0AAN9AGW6_HALRR</name>
<evidence type="ECO:0000256" key="12">
    <source>
        <dbReference type="ARBA" id="ARBA00023264"/>
    </source>
</evidence>
<comment type="similarity">
    <text evidence="2">Belongs to the CDP-alcohol phosphatidyltransferase class-I family.</text>
</comment>
<protein>
    <recommendedName>
        <fullName evidence="13">cardiolipin synthase (CMP-forming)</fullName>
        <ecNumber evidence="13">2.7.8.41</ecNumber>
    </recommendedName>
</protein>
<evidence type="ECO:0000256" key="1">
    <source>
        <dbReference type="ARBA" id="ARBA00004448"/>
    </source>
</evidence>
<keyword evidence="6" id="KW-0999">Mitochondrion inner membrane</keyword>
<dbReference type="PANTHER" id="PTHR14269:SF60">
    <property type="entry name" value="CARDIOLIPIN SYNTHASE (CMP-FORMING)"/>
    <property type="match status" value="1"/>
</dbReference>
<keyword evidence="4 17" id="KW-0808">Transferase</keyword>
<dbReference type="PANTHER" id="PTHR14269">
    <property type="entry name" value="CDP-DIACYLGLYCEROL--GLYCEROL-3-PHOSPHATE 3-PHOSPHATIDYLTRANSFERASE-RELATED"/>
    <property type="match status" value="1"/>
</dbReference>
<evidence type="ECO:0000256" key="3">
    <source>
        <dbReference type="ARBA" id="ARBA00022516"/>
    </source>
</evidence>
<dbReference type="InterPro" id="IPR043130">
    <property type="entry name" value="CDP-OH_PTrfase_TM_dom"/>
</dbReference>
<dbReference type="InterPro" id="IPR050324">
    <property type="entry name" value="CDP-alcohol_PTase-I"/>
</dbReference>
<dbReference type="Pfam" id="PF01066">
    <property type="entry name" value="CDP-OH_P_transf"/>
    <property type="match status" value="1"/>
</dbReference>
<evidence type="ECO:0000256" key="7">
    <source>
        <dbReference type="ARBA" id="ARBA00022989"/>
    </source>
</evidence>
<evidence type="ECO:0000256" key="16">
    <source>
        <dbReference type="SAM" id="Phobius"/>
    </source>
</evidence>
<evidence type="ECO:0000256" key="15">
    <source>
        <dbReference type="SAM" id="Coils"/>
    </source>
</evidence>
<dbReference type="GO" id="GO:0005743">
    <property type="term" value="C:mitochondrial inner membrane"/>
    <property type="evidence" value="ECO:0007669"/>
    <property type="project" value="UniProtKB-SubCell"/>
</dbReference>
<keyword evidence="11" id="KW-0594">Phospholipid biosynthesis</keyword>
<feature type="transmembrane region" description="Helical" evidence="16">
    <location>
        <begin position="368"/>
        <end position="387"/>
    </location>
</feature>
<evidence type="ECO:0000256" key="5">
    <source>
        <dbReference type="ARBA" id="ARBA00022692"/>
    </source>
</evidence>
<comment type="catalytic activity">
    <reaction evidence="14">
        <text>a CDP-1,2-diacyl-sn-glycerol + a 1,2-diacyl-sn-glycero-3-phospho-(1'-sn-glycerol) = a cardiolipin + CMP + H(+)</text>
        <dbReference type="Rhea" id="RHEA:32931"/>
        <dbReference type="ChEBI" id="CHEBI:15378"/>
        <dbReference type="ChEBI" id="CHEBI:58332"/>
        <dbReference type="ChEBI" id="CHEBI:60377"/>
        <dbReference type="ChEBI" id="CHEBI:62237"/>
        <dbReference type="ChEBI" id="CHEBI:64716"/>
        <dbReference type="EC" id="2.7.8.41"/>
    </reaction>
</comment>
<evidence type="ECO:0000256" key="13">
    <source>
        <dbReference type="ARBA" id="ARBA00039001"/>
    </source>
</evidence>